<dbReference type="Proteomes" id="UP001165064">
    <property type="component" value="Unassembled WGS sequence"/>
</dbReference>
<reference evidence="1" key="1">
    <citation type="submission" date="2023-04" db="EMBL/GenBank/DDBJ databases">
        <title>Ambrosiozyma monospora NBRC 10751.</title>
        <authorList>
            <person name="Ichikawa N."/>
            <person name="Sato H."/>
            <person name="Tonouchi N."/>
        </authorList>
    </citation>
    <scope>NUCLEOTIDE SEQUENCE</scope>
    <source>
        <strain evidence="1">NBRC 10751</strain>
    </source>
</reference>
<comment type="caution">
    <text evidence="1">The sequence shown here is derived from an EMBL/GenBank/DDBJ whole genome shotgun (WGS) entry which is preliminary data.</text>
</comment>
<evidence type="ECO:0000313" key="2">
    <source>
        <dbReference type="Proteomes" id="UP001165064"/>
    </source>
</evidence>
<gene>
    <name evidence="1" type="ORF">Amon02_000281300</name>
</gene>
<accession>A0ACB5SZ62</accession>
<protein>
    <submittedName>
        <fullName evidence="1">Unnamed protein product</fullName>
    </submittedName>
</protein>
<dbReference type="EMBL" id="BSXS01001675">
    <property type="protein sequence ID" value="GME76896.1"/>
    <property type="molecule type" value="Genomic_DNA"/>
</dbReference>
<sequence length="812" mass="91021">MKSKSLPITVGIFPITHSSKDYINSVKASLELLQLLFPVMPSLYDDIANLLIKLCQSHDDSSDSVMITCFLRVLTDVIEKSAASNINLTLLQTPKEDNISNWAEFAGQGILSTNSSVIINAWVKFINESQPKIEWLKIDATSYLTTCMCDKIDSLFEINKLYLSNDDSSQIQLSNVDDSICELIIGLQSWLNGNHMVVQASLDQVALFGNNKGGANGANKDASGFFGSVIQGVFQVESPEEKNELLLQKEVILRSLKKAVLTCFKIWLWCDENTKFKSMLNGRTSRMGSLGTLNAPSIAPEIPTTESPKSPHFLKFSKSTNYNASKMRFRSKKILEGLFSLEPLETLETLIGCQQTLGENHYAVFKIIHVLDGSRSQKTLPHLINSLVSRVNITSLEPEKRSSLITDLTERQVSIFLVNYVDSLSSDTIEDIWPQVTQFLKELYFNYTSFKYVYPDMLKFAAIVGIKLSQTSFGDQKKVKKDMSESFSRILNIAVTMKVSADESSLTSMLNPMNMLQTDSENDTSSVNQQAQTAVTQLQEREASVASSIREGSPGREIQDKHVIKDDLASALVIIIPKIPAILVETDKISTALNSIIYNTCAPFTKSRVFISAPSYMLDLFVAIASLPQSSGLKVWKGLMSDIFSDPRFFSLDGNDKRWVKIFQSWIKDDSEKLGDLITKMLPYNGSGPTLFAWNDTEANTKILNIKKITYLILICENDYFLTHVQELQVKINDVVDNSSNPALKPYILALYRALILKFSEPHLISSWPTIYTELQSIFQYIYNVLADHHIEEDPSAPSDDNDNLLKRISIE</sequence>
<name>A0ACB5SZ62_AMBMO</name>
<keyword evidence="2" id="KW-1185">Reference proteome</keyword>
<organism evidence="1 2">
    <name type="scientific">Ambrosiozyma monospora</name>
    <name type="common">Yeast</name>
    <name type="synonym">Endomycopsis monosporus</name>
    <dbReference type="NCBI Taxonomy" id="43982"/>
    <lineage>
        <taxon>Eukaryota</taxon>
        <taxon>Fungi</taxon>
        <taxon>Dikarya</taxon>
        <taxon>Ascomycota</taxon>
        <taxon>Saccharomycotina</taxon>
        <taxon>Pichiomycetes</taxon>
        <taxon>Pichiales</taxon>
        <taxon>Pichiaceae</taxon>
        <taxon>Ambrosiozyma</taxon>
    </lineage>
</organism>
<evidence type="ECO:0000313" key="1">
    <source>
        <dbReference type="EMBL" id="GME76896.1"/>
    </source>
</evidence>
<proteinExistence type="predicted"/>